<feature type="transmembrane region" description="Helical" evidence="1">
    <location>
        <begin position="307"/>
        <end position="325"/>
    </location>
</feature>
<accession>X6NRA6</accession>
<feature type="transmembrane region" description="Helical" evidence="1">
    <location>
        <begin position="23"/>
        <end position="41"/>
    </location>
</feature>
<keyword evidence="1" id="KW-0812">Transmembrane</keyword>
<evidence type="ECO:0000313" key="3">
    <source>
        <dbReference type="EMBL" id="ETO28438.1"/>
    </source>
</evidence>
<sequence>IETTCAGHATEIARDMDLNMYDGILVLGGDGILSGTFFFFLKKNKFTTNLLILVRKKKKKKKKKRDVERALKMPLSILPCGSGNALACELGWRPLLNGVRYLLDGLYIPLDAYVAQQYNSKNVLGFVSTQWAIVSAVDLESDAYRWMGKLRFDFKAFLEFAKCKFYDCRIYYRQVPSKPLKKNKKESELNEDQQREQEDHSWWMKLDHDHPESFYNQTNTDTNQTASVVFPKDWKKVEDKIGLCCITNYTTISESVLMGGDDMTLNNGVLKLVYSTKTHRGEYFNILMSMDTGISYIHYLYYNITYTYIHIYMYISSFLITGKFAKSPSVKSVKIVEAVIEPLEKGPPIDVDGEARPTKPTYLKVLPHKLVVAC</sequence>
<dbReference type="GO" id="GO:0016020">
    <property type="term" value="C:membrane"/>
    <property type="evidence" value="ECO:0007669"/>
    <property type="project" value="TreeGrafter"/>
</dbReference>
<dbReference type="GO" id="GO:0016773">
    <property type="term" value="F:phosphotransferase activity, alcohol group as acceptor"/>
    <property type="evidence" value="ECO:0007669"/>
    <property type="project" value="UniProtKB-ARBA"/>
</dbReference>
<dbReference type="Gene3D" id="3.40.50.10330">
    <property type="entry name" value="Probable inorganic polyphosphate/atp-NAD kinase, domain 1"/>
    <property type="match status" value="1"/>
</dbReference>
<dbReference type="GO" id="GO:0046512">
    <property type="term" value="P:sphingosine biosynthetic process"/>
    <property type="evidence" value="ECO:0007669"/>
    <property type="project" value="TreeGrafter"/>
</dbReference>
<dbReference type="EMBL" id="ASPP01006675">
    <property type="protein sequence ID" value="ETO28438.1"/>
    <property type="molecule type" value="Genomic_DNA"/>
</dbReference>
<gene>
    <name evidence="3" type="ORF">RFI_08690</name>
</gene>
<evidence type="ECO:0000313" key="4">
    <source>
        <dbReference type="Proteomes" id="UP000023152"/>
    </source>
</evidence>
<dbReference type="PROSITE" id="PS50146">
    <property type="entry name" value="DAGK"/>
    <property type="match status" value="1"/>
</dbReference>
<evidence type="ECO:0000259" key="2">
    <source>
        <dbReference type="PROSITE" id="PS50146"/>
    </source>
</evidence>
<proteinExistence type="predicted"/>
<feature type="non-terminal residue" evidence="3">
    <location>
        <position position="1"/>
    </location>
</feature>
<dbReference type="Pfam" id="PF00781">
    <property type="entry name" value="DAGK_cat"/>
    <property type="match status" value="1"/>
</dbReference>
<comment type="caution">
    <text evidence="3">The sequence shown here is derived from an EMBL/GenBank/DDBJ whole genome shotgun (WGS) entry which is preliminary data.</text>
</comment>
<dbReference type="InterPro" id="IPR050187">
    <property type="entry name" value="Lipid_Phosphate_FormReg"/>
</dbReference>
<dbReference type="OrthoDB" id="3853857at2759"/>
<organism evidence="3 4">
    <name type="scientific">Reticulomyxa filosa</name>
    <dbReference type="NCBI Taxonomy" id="46433"/>
    <lineage>
        <taxon>Eukaryota</taxon>
        <taxon>Sar</taxon>
        <taxon>Rhizaria</taxon>
        <taxon>Retaria</taxon>
        <taxon>Foraminifera</taxon>
        <taxon>Monothalamids</taxon>
        <taxon>Reticulomyxidae</taxon>
        <taxon>Reticulomyxa</taxon>
    </lineage>
</organism>
<dbReference type="InterPro" id="IPR017438">
    <property type="entry name" value="ATP-NAD_kinase_N"/>
</dbReference>
<evidence type="ECO:0000256" key="1">
    <source>
        <dbReference type="SAM" id="Phobius"/>
    </source>
</evidence>
<dbReference type="Gene3D" id="2.60.200.40">
    <property type="match status" value="1"/>
</dbReference>
<dbReference type="InterPro" id="IPR016064">
    <property type="entry name" value="NAD/diacylglycerol_kinase_sf"/>
</dbReference>
<keyword evidence="3" id="KW-0418">Kinase</keyword>
<dbReference type="Proteomes" id="UP000023152">
    <property type="component" value="Unassembled WGS sequence"/>
</dbReference>
<feature type="domain" description="DAGKc" evidence="2">
    <location>
        <begin position="1"/>
        <end position="119"/>
    </location>
</feature>
<keyword evidence="1" id="KW-1133">Transmembrane helix</keyword>
<dbReference type="GO" id="GO:0001727">
    <property type="term" value="F:lipid kinase activity"/>
    <property type="evidence" value="ECO:0007669"/>
    <property type="project" value="UniProtKB-ARBA"/>
</dbReference>
<keyword evidence="4" id="KW-1185">Reference proteome</keyword>
<protein>
    <submittedName>
        <fullName evidence="3">Sphingosine kinase 1</fullName>
    </submittedName>
</protein>
<dbReference type="PANTHER" id="PTHR12358">
    <property type="entry name" value="SPHINGOSINE KINASE"/>
    <property type="match status" value="1"/>
</dbReference>
<keyword evidence="3" id="KW-0808">Transferase</keyword>
<keyword evidence="1" id="KW-0472">Membrane</keyword>
<dbReference type="PANTHER" id="PTHR12358:SF31">
    <property type="entry name" value="ACYLGLYCEROL KINASE, MITOCHONDRIAL"/>
    <property type="match status" value="1"/>
</dbReference>
<dbReference type="AlphaFoldDB" id="X6NRA6"/>
<dbReference type="SUPFAM" id="SSF111331">
    <property type="entry name" value="NAD kinase/diacylglycerol kinase-like"/>
    <property type="match status" value="1"/>
</dbReference>
<dbReference type="GO" id="GO:0005737">
    <property type="term" value="C:cytoplasm"/>
    <property type="evidence" value="ECO:0007669"/>
    <property type="project" value="TreeGrafter"/>
</dbReference>
<dbReference type="InterPro" id="IPR001206">
    <property type="entry name" value="Diacylglycerol_kinase_cat_dom"/>
</dbReference>
<name>X6NRA6_RETFI</name>
<reference evidence="3 4" key="1">
    <citation type="journal article" date="2013" name="Curr. Biol.">
        <title>The Genome of the Foraminiferan Reticulomyxa filosa.</title>
        <authorList>
            <person name="Glockner G."/>
            <person name="Hulsmann N."/>
            <person name="Schleicher M."/>
            <person name="Noegel A.A."/>
            <person name="Eichinger L."/>
            <person name="Gallinger C."/>
            <person name="Pawlowski J."/>
            <person name="Sierra R."/>
            <person name="Euteneuer U."/>
            <person name="Pillet L."/>
            <person name="Moustafa A."/>
            <person name="Platzer M."/>
            <person name="Groth M."/>
            <person name="Szafranski K."/>
            <person name="Schliwa M."/>
        </authorList>
    </citation>
    <scope>NUCLEOTIDE SEQUENCE [LARGE SCALE GENOMIC DNA]</scope>
</reference>